<keyword evidence="2" id="KW-0805">Transcription regulation</keyword>
<dbReference type="Pfam" id="PF12833">
    <property type="entry name" value="HTH_18"/>
    <property type="match status" value="1"/>
</dbReference>
<keyword evidence="3" id="KW-0238">DNA-binding</keyword>
<dbReference type="Proteomes" id="UP001610063">
    <property type="component" value="Unassembled WGS sequence"/>
</dbReference>
<keyword evidence="1" id="KW-0963">Cytoplasm</keyword>
<gene>
    <name evidence="6" type="ORF">ACHKAR_19455</name>
</gene>
<dbReference type="PANTHER" id="PTHR46796">
    <property type="entry name" value="HTH-TYPE TRANSCRIPTIONAL ACTIVATOR RHAS-RELATED"/>
    <property type="match status" value="1"/>
</dbReference>
<proteinExistence type="predicted"/>
<keyword evidence="4" id="KW-0804">Transcription</keyword>
<evidence type="ECO:0000256" key="2">
    <source>
        <dbReference type="ARBA" id="ARBA00023015"/>
    </source>
</evidence>
<feature type="domain" description="HTH araC/xylS-type" evidence="5">
    <location>
        <begin position="159"/>
        <end position="256"/>
    </location>
</feature>
<comment type="caution">
    <text evidence="6">The sequence shown here is derived from an EMBL/GenBank/DDBJ whole genome shotgun (WGS) entry which is preliminary data.</text>
</comment>
<protein>
    <submittedName>
        <fullName evidence="6">Helix-turn-helix domain-containing protein</fullName>
    </submittedName>
</protein>
<dbReference type="Gene3D" id="1.10.10.60">
    <property type="entry name" value="Homeodomain-like"/>
    <property type="match status" value="1"/>
</dbReference>
<name>A0ABW7NDC1_9BACT</name>
<dbReference type="SUPFAM" id="SSF51215">
    <property type="entry name" value="Regulatory protein AraC"/>
    <property type="match status" value="1"/>
</dbReference>
<evidence type="ECO:0000256" key="4">
    <source>
        <dbReference type="ARBA" id="ARBA00023163"/>
    </source>
</evidence>
<dbReference type="Pfam" id="PF22200">
    <property type="entry name" value="ExsA_N"/>
    <property type="match status" value="1"/>
</dbReference>
<keyword evidence="7" id="KW-1185">Reference proteome</keyword>
<sequence length="256" mass="29988">MNSCYLGPEISPEQFIPEHLFLFLIKGTMNGYDGNKHYTLKAGEYCLVRKNRLARYNKVKDSDGFEKVAILFDEDFLKSYLKNCSFNSQGFNSSETFLSLHPTEKVSHFIQSLKPHYKGEGRIDPKMVDVKRQELLNILLQLQPELANVFFDFGKPGKLNLEEYMNRHYKFNVSIERFALLTGRSLSAFKRDFKAIFNETPSRWLIKKRLNEAHFLIHNNKKKPTDIYFDLGFEDLSHFSFAFKKQFGRTPTELGR</sequence>
<dbReference type="SMART" id="SM00342">
    <property type="entry name" value="HTH_ARAC"/>
    <property type="match status" value="1"/>
</dbReference>
<dbReference type="InterPro" id="IPR050204">
    <property type="entry name" value="AraC_XylS_family_regulators"/>
</dbReference>
<dbReference type="PANTHER" id="PTHR46796:SF13">
    <property type="entry name" value="HTH-TYPE TRANSCRIPTIONAL ACTIVATOR RHAS"/>
    <property type="match status" value="1"/>
</dbReference>
<dbReference type="RefSeq" id="WP_395419613.1">
    <property type="nucleotide sequence ID" value="NZ_JBIPKE010000020.1"/>
</dbReference>
<dbReference type="InterPro" id="IPR037923">
    <property type="entry name" value="HTH-like"/>
</dbReference>
<evidence type="ECO:0000313" key="6">
    <source>
        <dbReference type="EMBL" id="MFH6985638.1"/>
    </source>
</evidence>
<dbReference type="EMBL" id="JBIPKE010000020">
    <property type="protein sequence ID" value="MFH6985638.1"/>
    <property type="molecule type" value="Genomic_DNA"/>
</dbReference>
<accession>A0ABW7NDC1</accession>
<evidence type="ECO:0000313" key="7">
    <source>
        <dbReference type="Proteomes" id="UP001610063"/>
    </source>
</evidence>
<evidence type="ECO:0000256" key="1">
    <source>
        <dbReference type="ARBA" id="ARBA00022490"/>
    </source>
</evidence>
<organism evidence="6 7">
    <name type="scientific">Marinoscillum luteum</name>
    <dbReference type="NCBI Taxonomy" id="861051"/>
    <lineage>
        <taxon>Bacteria</taxon>
        <taxon>Pseudomonadati</taxon>
        <taxon>Bacteroidota</taxon>
        <taxon>Cytophagia</taxon>
        <taxon>Cytophagales</taxon>
        <taxon>Reichenbachiellaceae</taxon>
        <taxon>Marinoscillum</taxon>
    </lineage>
</organism>
<evidence type="ECO:0000256" key="3">
    <source>
        <dbReference type="ARBA" id="ARBA00023125"/>
    </source>
</evidence>
<dbReference type="SUPFAM" id="SSF46689">
    <property type="entry name" value="Homeodomain-like"/>
    <property type="match status" value="2"/>
</dbReference>
<evidence type="ECO:0000259" key="5">
    <source>
        <dbReference type="PROSITE" id="PS01124"/>
    </source>
</evidence>
<dbReference type="InterPro" id="IPR009057">
    <property type="entry name" value="Homeodomain-like_sf"/>
</dbReference>
<reference evidence="6 7" key="1">
    <citation type="journal article" date="2013" name="Int. J. Syst. Evol. Microbiol.">
        <title>Marinoscillum luteum sp. nov., isolated from marine sediment.</title>
        <authorList>
            <person name="Cha I.T."/>
            <person name="Park S.J."/>
            <person name="Kim S.J."/>
            <person name="Kim J.G."/>
            <person name="Jung M.Y."/>
            <person name="Shin K.S."/>
            <person name="Kwon K.K."/>
            <person name="Yang S.H."/>
            <person name="Seo Y.S."/>
            <person name="Rhee S.K."/>
        </authorList>
    </citation>
    <scope>NUCLEOTIDE SEQUENCE [LARGE SCALE GENOMIC DNA]</scope>
    <source>
        <strain evidence="6 7">KCTC 23939</strain>
    </source>
</reference>
<dbReference type="PROSITE" id="PS01124">
    <property type="entry name" value="HTH_ARAC_FAMILY_2"/>
    <property type="match status" value="1"/>
</dbReference>
<dbReference type="InterPro" id="IPR054015">
    <property type="entry name" value="ExsA-like_N"/>
</dbReference>
<dbReference type="InterPro" id="IPR018060">
    <property type="entry name" value="HTH_AraC"/>
</dbReference>